<dbReference type="Proteomes" id="UP000449846">
    <property type="component" value="Unassembled WGS sequence"/>
</dbReference>
<sequence length="104" mass="11173">MSAFAVAINAIFADRNVALDARWFAGGAGDGVPVRVVRRAPDQLAEFNGARIVADSVLLDVRVSEVAALARGDRIVIGDVAYEILGEPRRDAERLVWKGEARAL</sequence>
<organism evidence="1 2">
    <name type="scientific">Paracoccus litorisediminis</name>
    <dbReference type="NCBI Taxonomy" id="2006130"/>
    <lineage>
        <taxon>Bacteria</taxon>
        <taxon>Pseudomonadati</taxon>
        <taxon>Pseudomonadota</taxon>
        <taxon>Alphaproteobacteria</taxon>
        <taxon>Rhodobacterales</taxon>
        <taxon>Paracoccaceae</taxon>
        <taxon>Paracoccus</taxon>
    </lineage>
</organism>
<dbReference type="GO" id="GO:0019068">
    <property type="term" value="P:virion assembly"/>
    <property type="evidence" value="ECO:0007669"/>
    <property type="project" value="InterPro"/>
</dbReference>
<name>A0A844HQI5_9RHOB</name>
<reference evidence="1 2" key="1">
    <citation type="submission" date="2019-11" db="EMBL/GenBank/DDBJ databases">
        <authorList>
            <person name="Dong K."/>
        </authorList>
    </citation>
    <scope>NUCLEOTIDE SEQUENCE [LARGE SCALE GENOMIC DNA]</scope>
    <source>
        <strain evidence="1 2">NBRC 112902</strain>
    </source>
</reference>
<proteinExistence type="predicted"/>
<dbReference type="InterPro" id="IPR008018">
    <property type="entry name" value="Phage_tail_attach_FII"/>
</dbReference>
<evidence type="ECO:0000313" key="2">
    <source>
        <dbReference type="Proteomes" id="UP000449846"/>
    </source>
</evidence>
<comment type="caution">
    <text evidence="1">The sequence shown here is derived from an EMBL/GenBank/DDBJ whole genome shotgun (WGS) entry which is preliminary data.</text>
</comment>
<dbReference type="OrthoDB" id="8410231at2"/>
<evidence type="ECO:0008006" key="3">
    <source>
        <dbReference type="Google" id="ProtNLM"/>
    </source>
</evidence>
<protein>
    <recommendedName>
        <fullName evidence="3">Head-tail adaptor protein</fullName>
    </recommendedName>
</protein>
<dbReference type="RefSeq" id="WP_155042058.1">
    <property type="nucleotide sequence ID" value="NZ_WMIG01000026.1"/>
</dbReference>
<dbReference type="Pfam" id="PF05354">
    <property type="entry name" value="Phage_attach"/>
    <property type="match status" value="1"/>
</dbReference>
<dbReference type="AlphaFoldDB" id="A0A844HQI5"/>
<accession>A0A844HQI5</accession>
<dbReference type="EMBL" id="WMIG01000026">
    <property type="protein sequence ID" value="MTH62106.1"/>
    <property type="molecule type" value="Genomic_DNA"/>
</dbReference>
<keyword evidence="2" id="KW-1185">Reference proteome</keyword>
<gene>
    <name evidence="1" type="ORF">GL300_23185</name>
</gene>
<evidence type="ECO:0000313" key="1">
    <source>
        <dbReference type="EMBL" id="MTH62106.1"/>
    </source>
</evidence>